<evidence type="ECO:0000313" key="2">
    <source>
        <dbReference type="EMBL" id="CAD8689393.1"/>
    </source>
</evidence>
<gene>
    <name evidence="2" type="ORF">POBO1169_LOCUS19090</name>
</gene>
<feature type="transmembrane region" description="Helical" evidence="1">
    <location>
        <begin position="262"/>
        <end position="280"/>
    </location>
</feature>
<dbReference type="EMBL" id="HBFA01038152">
    <property type="protein sequence ID" value="CAD8689393.1"/>
    <property type="molecule type" value="Transcribed_RNA"/>
</dbReference>
<proteinExistence type="predicted"/>
<keyword evidence="1" id="KW-0812">Transmembrane</keyword>
<dbReference type="PANTHER" id="PTHR35302">
    <property type="match status" value="1"/>
</dbReference>
<organism evidence="2">
    <name type="scientific">Pyramimonas obovata</name>
    <dbReference type="NCBI Taxonomy" id="1411642"/>
    <lineage>
        <taxon>Eukaryota</taxon>
        <taxon>Viridiplantae</taxon>
        <taxon>Chlorophyta</taxon>
        <taxon>Pyramimonadophyceae</taxon>
        <taxon>Pyramimonadales</taxon>
        <taxon>Pyramimonadaceae</taxon>
        <taxon>Pyramimonas</taxon>
        <taxon>Pyramimonas incertae sedis</taxon>
    </lineage>
</organism>
<dbReference type="PANTHER" id="PTHR35302:SF1">
    <property type="entry name" value="PROTEIN COFACTOR ASSEMBLY OF COMPLEX C SUBUNIT B CCB1, CHLOROPLASTIC"/>
    <property type="match status" value="1"/>
</dbReference>
<feature type="transmembrane region" description="Helical" evidence="1">
    <location>
        <begin position="345"/>
        <end position="364"/>
    </location>
</feature>
<name>A0A7S0RX55_9CHLO</name>
<reference evidence="2" key="1">
    <citation type="submission" date="2021-01" db="EMBL/GenBank/DDBJ databases">
        <authorList>
            <person name="Corre E."/>
            <person name="Pelletier E."/>
            <person name="Niang G."/>
            <person name="Scheremetjew M."/>
            <person name="Finn R."/>
            <person name="Kale V."/>
            <person name="Holt S."/>
            <person name="Cochrane G."/>
            <person name="Meng A."/>
            <person name="Brown T."/>
            <person name="Cohen L."/>
        </authorList>
    </citation>
    <scope>NUCLEOTIDE SEQUENCE</scope>
    <source>
        <strain evidence="2">CCMP722</strain>
    </source>
</reference>
<dbReference type="Pfam" id="PF12046">
    <property type="entry name" value="CCB1"/>
    <property type="match status" value="1"/>
</dbReference>
<accession>A0A7S0RX55</accession>
<evidence type="ECO:0000256" key="1">
    <source>
        <dbReference type="SAM" id="Phobius"/>
    </source>
</evidence>
<dbReference type="AlphaFoldDB" id="A0A7S0RX55"/>
<keyword evidence="1" id="KW-0472">Membrane</keyword>
<dbReference type="Pfam" id="PF12646">
    <property type="entry name" value="DUF3783"/>
    <property type="match status" value="1"/>
</dbReference>
<dbReference type="InterPro" id="IPR016621">
    <property type="entry name" value="UCP014543"/>
</dbReference>
<protein>
    <submittedName>
        <fullName evidence="2">Uncharacterized protein</fullName>
    </submittedName>
</protein>
<dbReference type="InterPro" id="IPR021919">
    <property type="entry name" value="CCB1"/>
</dbReference>
<keyword evidence="1" id="KW-1133">Transmembrane helix</keyword>
<sequence>MAAMMMRCGSLVTRQQAHGDVDRPARIRQVNRALSVRARGMGYTPVHGSRTLTKRGDTLRAAAWPMDWLKEQASKFTQVEVDEDKGVLGGGRVGPPALLLLGFDAVEVTRVEMILKDLDGEFVQVKVATEEMMRGTLEQALDVEQTNPATVKPAANVSRIMFLSGLTTGELVQVMDEVRDAGLPMPACAAAVPMSMGKLLTQLTEEIDGDHREVLAMQAAAQSAEGGAVAPGGMESALGSYLPAALWLLAAEGDTGYSKGSYNVTLGLFLFALPGLWSLIKRSTKSKIVQKTFVVPLGGEYAQVDALARRIGTYFTQNNYKVKEAGETITFEGAIAASKGQAAALTFYAFIGLLCTALVVSIATDLGDNAYLMVLLSPGAWFYYMGKAERVEEVAVKMVTNDADTETEVIIRGDAEEVERFWKTLELREKGMEYVEGLL</sequence>